<proteinExistence type="predicted"/>
<comment type="caution">
    <text evidence="1">The sequence shown here is derived from an EMBL/GenBank/DDBJ whole genome shotgun (WGS) entry which is preliminary data.</text>
</comment>
<sequence>MNKNCFCVCLLLRDKVADESFGRKSGRACVFPRHPTLLYSLFHLRLCLLVSLRGKSPPVLIILLFSCPADSHAHGSFKLNINFFPSTFPCLSFRSFSITLPLTLQWELTPAVRRKHVKGARTHTSSHTLRM</sequence>
<organism evidence="1 2">
    <name type="scientific">Goodea atripinnis</name>
    <dbReference type="NCBI Taxonomy" id="208336"/>
    <lineage>
        <taxon>Eukaryota</taxon>
        <taxon>Metazoa</taxon>
        <taxon>Chordata</taxon>
        <taxon>Craniata</taxon>
        <taxon>Vertebrata</taxon>
        <taxon>Euteleostomi</taxon>
        <taxon>Actinopterygii</taxon>
        <taxon>Neopterygii</taxon>
        <taxon>Teleostei</taxon>
        <taxon>Neoteleostei</taxon>
        <taxon>Acanthomorphata</taxon>
        <taxon>Ovalentaria</taxon>
        <taxon>Atherinomorphae</taxon>
        <taxon>Cyprinodontiformes</taxon>
        <taxon>Goodeidae</taxon>
        <taxon>Goodea</taxon>
    </lineage>
</organism>
<reference evidence="1 2" key="1">
    <citation type="submission" date="2021-06" db="EMBL/GenBank/DDBJ databases">
        <authorList>
            <person name="Palmer J.M."/>
        </authorList>
    </citation>
    <scope>NUCLEOTIDE SEQUENCE [LARGE SCALE GENOMIC DNA]</scope>
    <source>
        <strain evidence="1 2">GA_2019</strain>
        <tissue evidence="1">Muscle</tissue>
    </source>
</reference>
<keyword evidence="2" id="KW-1185">Reference proteome</keyword>
<gene>
    <name evidence="1" type="ORF">GOODEAATRI_031521</name>
</gene>
<protein>
    <submittedName>
        <fullName evidence="1">Uncharacterized protein</fullName>
    </submittedName>
</protein>
<name>A0ABV0PTM6_9TELE</name>
<dbReference type="Proteomes" id="UP001476798">
    <property type="component" value="Unassembled WGS sequence"/>
</dbReference>
<accession>A0ABV0PTM6</accession>
<evidence type="ECO:0000313" key="1">
    <source>
        <dbReference type="EMBL" id="MEQ2186711.1"/>
    </source>
</evidence>
<dbReference type="EMBL" id="JAHRIO010085372">
    <property type="protein sequence ID" value="MEQ2186711.1"/>
    <property type="molecule type" value="Genomic_DNA"/>
</dbReference>
<evidence type="ECO:0000313" key="2">
    <source>
        <dbReference type="Proteomes" id="UP001476798"/>
    </source>
</evidence>